<proteinExistence type="predicted"/>
<dbReference type="PANTHER" id="PTHR43236:SF2">
    <property type="entry name" value="BLL0069 PROTEIN"/>
    <property type="match status" value="1"/>
</dbReference>
<dbReference type="InterPro" id="IPR052345">
    <property type="entry name" value="Rad_response_metalloprotease"/>
</dbReference>
<feature type="domain" description="HTH cro/C1-type" evidence="1">
    <location>
        <begin position="44"/>
        <end position="69"/>
    </location>
</feature>
<evidence type="ECO:0000313" key="3">
    <source>
        <dbReference type="Proteomes" id="UP000051957"/>
    </source>
</evidence>
<dbReference type="PATRIC" id="fig|1423784.4.peg.2179"/>
<evidence type="ECO:0000259" key="1">
    <source>
        <dbReference type="PROSITE" id="PS50943"/>
    </source>
</evidence>
<accession>A0A0R1YVB8</accession>
<evidence type="ECO:0000313" key="2">
    <source>
        <dbReference type="EMBL" id="KRM46558.1"/>
    </source>
</evidence>
<name>A0A0R1YVB8_9LACO</name>
<sequence length="271" mass="31790">MKGGKTMAMNTHFRVRADVVRWIIEHSDFDQLTEEWQLRILRWLEKDVRPSVQQIKQVSDKLGVPFNYFFLSEAPVEDVPLLALRTIRGERKPSRNLTEVLLGMEEQQKELSSQRERQGFGFCRFLGGGVGSHEEPKVIAMKLLERLGLYHDWVFQRDPQQRFESLQRALTKLRVVVMQSGFVRDDAARQLDPDEFRGFVMLDDFAPLIFVNANVTWSEKLVVLAHETVHAWFETSELFDASDELRQDFRDWEQERQVYNVTRALLLGSYL</sequence>
<comment type="caution">
    <text evidence="2">The sequence shown here is derived from an EMBL/GenBank/DDBJ whole genome shotgun (WGS) entry which is preliminary data.</text>
</comment>
<reference evidence="2 3" key="1">
    <citation type="journal article" date="2015" name="Genome Announc.">
        <title>Expanding the biotechnology potential of lactobacilli through comparative genomics of 213 strains and associated genera.</title>
        <authorList>
            <person name="Sun Z."/>
            <person name="Harris H.M."/>
            <person name="McCann A."/>
            <person name="Guo C."/>
            <person name="Argimon S."/>
            <person name="Zhang W."/>
            <person name="Yang X."/>
            <person name="Jeffery I.B."/>
            <person name="Cooney J.C."/>
            <person name="Kagawa T.F."/>
            <person name="Liu W."/>
            <person name="Song Y."/>
            <person name="Salvetti E."/>
            <person name="Wrobel A."/>
            <person name="Rasinkangas P."/>
            <person name="Parkhill J."/>
            <person name="Rea M.C."/>
            <person name="O'Sullivan O."/>
            <person name="Ritari J."/>
            <person name="Douillard F.P."/>
            <person name="Paul Ross R."/>
            <person name="Yang R."/>
            <person name="Briner A.E."/>
            <person name="Felis G.E."/>
            <person name="de Vos W.M."/>
            <person name="Barrangou R."/>
            <person name="Klaenhammer T.R."/>
            <person name="Caufield P.W."/>
            <person name="Cui Y."/>
            <person name="Zhang H."/>
            <person name="O'Toole P.W."/>
        </authorList>
    </citation>
    <scope>NUCLEOTIDE SEQUENCE [LARGE SCALE GENOMIC DNA]</scope>
    <source>
        <strain evidence="2 3">DSM 5707</strain>
    </source>
</reference>
<dbReference type="EMBL" id="AZGK01000006">
    <property type="protein sequence ID" value="KRM46558.1"/>
    <property type="molecule type" value="Genomic_DNA"/>
</dbReference>
<dbReference type="InterPro" id="IPR001387">
    <property type="entry name" value="Cro/C1-type_HTH"/>
</dbReference>
<gene>
    <name evidence="2" type="ORF">FC51_GL002136</name>
</gene>
<dbReference type="RefSeq" id="WP_057909784.1">
    <property type="nucleotide sequence ID" value="NZ_AZGK01000006.1"/>
</dbReference>
<protein>
    <recommendedName>
        <fullName evidence="1">HTH cro/C1-type domain-containing protein</fullName>
    </recommendedName>
</protein>
<dbReference type="Proteomes" id="UP000051957">
    <property type="component" value="Unassembled WGS sequence"/>
</dbReference>
<dbReference type="AlphaFoldDB" id="A0A0R1YVB8"/>
<organism evidence="2 3">
    <name type="scientific">Lentilactobacillus parabuchneri DSM 5707 = NBRC 107865</name>
    <dbReference type="NCBI Taxonomy" id="1423784"/>
    <lineage>
        <taxon>Bacteria</taxon>
        <taxon>Bacillati</taxon>
        <taxon>Bacillota</taxon>
        <taxon>Bacilli</taxon>
        <taxon>Lactobacillales</taxon>
        <taxon>Lactobacillaceae</taxon>
        <taxon>Lentilactobacillus</taxon>
    </lineage>
</organism>
<dbReference type="PROSITE" id="PS50943">
    <property type="entry name" value="HTH_CROC1"/>
    <property type="match status" value="1"/>
</dbReference>
<dbReference type="PANTHER" id="PTHR43236">
    <property type="entry name" value="ANTITOXIN HIGA1"/>
    <property type="match status" value="1"/>
</dbReference>